<accession>A0A4Z2IP35</accession>
<comment type="caution">
    <text evidence="2">The sequence shown here is derived from an EMBL/GenBank/DDBJ whole genome shotgun (WGS) entry which is preliminary data.</text>
</comment>
<dbReference type="EMBL" id="SRLO01000063">
    <property type="protein sequence ID" value="TNN79591.1"/>
    <property type="molecule type" value="Genomic_DNA"/>
</dbReference>
<name>A0A4Z2IP35_9TELE</name>
<organism evidence="2 3">
    <name type="scientific">Liparis tanakae</name>
    <name type="common">Tanaka's snailfish</name>
    <dbReference type="NCBI Taxonomy" id="230148"/>
    <lineage>
        <taxon>Eukaryota</taxon>
        <taxon>Metazoa</taxon>
        <taxon>Chordata</taxon>
        <taxon>Craniata</taxon>
        <taxon>Vertebrata</taxon>
        <taxon>Euteleostomi</taxon>
        <taxon>Actinopterygii</taxon>
        <taxon>Neopterygii</taxon>
        <taxon>Teleostei</taxon>
        <taxon>Neoteleostei</taxon>
        <taxon>Acanthomorphata</taxon>
        <taxon>Eupercaria</taxon>
        <taxon>Perciformes</taxon>
        <taxon>Cottioidei</taxon>
        <taxon>Cottales</taxon>
        <taxon>Liparidae</taxon>
        <taxon>Liparis</taxon>
    </lineage>
</organism>
<dbReference type="Proteomes" id="UP000314294">
    <property type="component" value="Unassembled WGS sequence"/>
</dbReference>
<feature type="region of interest" description="Disordered" evidence="1">
    <location>
        <begin position="103"/>
        <end position="142"/>
    </location>
</feature>
<evidence type="ECO:0000313" key="3">
    <source>
        <dbReference type="Proteomes" id="UP000314294"/>
    </source>
</evidence>
<keyword evidence="3" id="KW-1185">Reference proteome</keyword>
<feature type="compositionally biased region" description="Basic and acidic residues" evidence="1">
    <location>
        <begin position="133"/>
        <end position="142"/>
    </location>
</feature>
<feature type="compositionally biased region" description="Basic and acidic residues" evidence="1">
    <location>
        <begin position="107"/>
        <end position="124"/>
    </location>
</feature>
<proteinExistence type="predicted"/>
<evidence type="ECO:0000313" key="2">
    <source>
        <dbReference type="EMBL" id="TNN79591.1"/>
    </source>
</evidence>
<reference evidence="2 3" key="1">
    <citation type="submission" date="2019-03" db="EMBL/GenBank/DDBJ databases">
        <title>First draft genome of Liparis tanakae, snailfish: a comprehensive survey of snailfish specific genes.</title>
        <authorList>
            <person name="Kim W."/>
            <person name="Song I."/>
            <person name="Jeong J.-H."/>
            <person name="Kim D."/>
            <person name="Kim S."/>
            <person name="Ryu S."/>
            <person name="Song J.Y."/>
            <person name="Lee S.K."/>
        </authorList>
    </citation>
    <scope>NUCLEOTIDE SEQUENCE [LARGE SCALE GENOMIC DNA]</scope>
    <source>
        <tissue evidence="2">Muscle</tissue>
    </source>
</reference>
<sequence>MCLRQIHFLVSNFLRPGDYGRVPEVLLEVLKEAAPKRADGYAGIHSGITSSYRLPSRGAKHRGEMFTDSQQPFYSRARLVRRKKSGRNLLKIDCLFTQSKIRTSCSDPRRRDGRVGPSRSDIRPLRNSKRKPKAGDSMEKDS</sequence>
<dbReference type="AlphaFoldDB" id="A0A4Z2IP35"/>
<protein>
    <submittedName>
        <fullName evidence="2">Uncharacterized protein</fullName>
    </submittedName>
</protein>
<gene>
    <name evidence="2" type="ORF">EYF80_010173</name>
</gene>
<evidence type="ECO:0000256" key="1">
    <source>
        <dbReference type="SAM" id="MobiDB-lite"/>
    </source>
</evidence>